<accession>A0A480A0X5</accession>
<dbReference type="Proteomes" id="UP000300142">
    <property type="component" value="Unassembled WGS sequence"/>
</dbReference>
<dbReference type="EMBL" id="BJCE01000017">
    <property type="protein sequence ID" value="GCL35764.1"/>
    <property type="molecule type" value="Genomic_DNA"/>
</dbReference>
<protein>
    <submittedName>
        <fullName evidence="1">Uncharacterized protein</fullName>
    </submittedName>
</protein>
<dbReference type="RefSeq" id="WP_096572910.1">
    <property type="nucleotide sequence ID" value="NZ_BJCE01000017.1"/>
</dbReference>
<comment type="caution">
    <text evidence="1">The sequence shown here is derived from an EMBL/GenBank/DDBJ whole genome shotgun (WGS) entry which is preliminary data.</text>
</comment>
<organism evidence="1 2">
    <name type="scientific">Sphaerospermopsis reniformis</name>
    <dbReference type="NCBI Taxonomy" id="531300"/>
    <lineage>
        <taxon>Bacteria</taxon>
        <taxon>Bacillati</taxon>
        <taxon>Cyanobacteriota</taxon>
        <taxon>Cyanophyceae</taxon>
        <taxon>Nostocales</taxon>
        <taxon>Aphanizomenonaceae</taxon>
        <taxon>Sphaerospermopsis</taxon>
    </lineage>
</organism>
<gene>
    <name evidence="1" type="ORF">SR1949_08620</name>
</gene>
<sequence>MGRPRRNRLTDRVNYKLDRDIREILSLIAERQGRTEGAQVEQMILFYEACQRLNNEGESITMDAINAKVNQIWDELIANE</sequence>
<dbReference type="AlphaFoldDB" id="A0A480A0X5"/>
<reference evidence="2" key="1">
    <citation type="submission" date="2019-02" db="EMBL/GenBank/DDBJ databases">
        <title>Draft genome sequence of Sphaerospermopsis reniformis NIES-1949.</title>
        <authorList>
            <person name="Yamaguchi H."/>
            <person name="Suzuki S."/>
            <person name="Kawachi M."/>
        </authorList>
    </citation>
    <scope>NUCLEOTIDE SEQUENCE [LARGE SCALE GENOMIC DNA]</scope>
    <source>
        <strain evidence="2">NIES-1949</strain>
    </source>
</reference>
<evidence type="ECO:0000313" key="1">
    <source>
        <dbReference type="EMBL" id="GCL35764.1"/>
    </source>
</evidence>
<evidence type="ECO:0000313" key="2">
    <source>
        <dbReference type="Proteomes" id="UP000300142"/>
    </source>
</evidence>
<name>A0A480A0X5_9CYAN</name>
<proteinExistence type="predicted"/>
<keyword evidence="2" id="KW-1185">Reference proteome</keyword>